<dbReference type="AlphaFoldDB" id="A0AAW0ZCL8"/>
<sequence length="114" mass="12285">MLSHPSGQENAVKLKREEVGLFNLKVTSKWNGYGAAPYGISIGVFGEFVLPGITEIQERQAKLALALAMASASASPVSSDAELRSTLYPSVLLHTQYVHINIPRNSIVSNVNFA</sequence>
<reference evidence="1 2" key="1">
    <citation type="submission" date="2024-05" db="EMBL/GenBank/DDBJ databases">
        <title>The nuclear and mitochondrial genome assemblies of Tetragonisca angustula (Apidae: Meliponini), a tiny yet remarkable pollinator in the Neotropics.</title>
        <authorList>
            <person name="Ferrari R."/>
            <person name="Ricardo P.C."/>
            <person name="Dias F.C."/>
            <person name="Araujo N.S."/>
            <person name="Soares D.O."/>
            <person name="Zhou Q.-S."/>
            <person name="Zhu C.-D."/>
            <person name="Coutinho L."/>
            <person name="Airas M.C."/>
            <person name="Batista T.M."/>
        </authorList>
    </citation>
    <scope>NUCLEOTIDE SEQUENCE [LARGE SCALE GENOMIC DNA]</scope>
    <source>
        <strain evidence="1">ASF017062</strain>
        <tissue evidence="1">Abdomen</tissue>
    </source>
</reference>
<protein>
    <submittedName>
        <fullName evidence="1">Uncharacterized protein</fullName>
    </submittedName>
</protein>
<dbReference type="Proteomes" id="UP001432146">
    <property type="component" value="Unassembled WGS sequence"/>
</dbReference>
<organism evidence="1 2">
    <name type="scientific">Tetragonisca angustula</name>
    <dbReference type="NCBI Taxonomy" id="166442"/>
    <lineage>
        <taxon>Eukaryota</taxon>
        <taxon>Metazoa</taxon>
        <taxon>Ecdysozoa</taxon>
        <taxon>Arthropoda</taxon>
        <taxon>Hexapoda</taxon>
        <taxon>Insecta</taxon>
        <taxon>Pterygota</taxon>
        <taxon>Neoptera</taxon>
        <taxon>Endopterygota</taxon>
        <taxon>Hymenoptera</taxon>
        <taxon>Apocrita</taxon>
        <taxon>Aculeata</taxon>
        <taxon>Apoidea</taxon>
        <taxon>Anthophila</taxon>
        <taxon>Apidae</taxon>
        <taxon>Tetragonisca</taxon>
    </lineage>
</organism>
<accession>A0AAW0ZCL8</accession>
<evidence type="ECO:0000313" key="1">
    <source>
        <dbReference type="EMBL" id="KAK9295322.1"/>
    </source>
</evidence>
<name>A0AAW0ZCL8_9HYME</name>
<proteinExistence type="predicted"/>
<dbReference type="EMBL" id="JAWNGG020000270">
    <property type="protein sequence ID" value="KAK9295322.1"/>
    <property type="molecule type" value="Genomic_DNA"/>
</dbReference>
<evidence type="ECO:0000313" key="2">
    <source>
        <dbReference type="Proteomes" id="UP001432146"/>
    </source>
</evidence>
<gene>
    <name evidence="1" type="ORF">QLX08_010325</name>
</gene>
<keyword evidence="2" id="KW-1185">Reference proteome</keyword>
<comment type="caution">
    <text evidence="1">The sequence shown here is derived from an EMBL/GenBank/DDBJ whole genome shotgun (WGS) entry which is preliminary data.</text>
</comment>